<evidence type="ECO:0000313" key="2">
    <source>
        <dbReference type="Proteomes" id="UP000031970"/>
    </source>
</evidence>
<reference evidence="1 2" key="1">
    <citation type="submission" date="2014-11" db="EMBL/GenBank/DDBJ databases">
        <title>Draft Genome Sequences of Nine Bacillus subtilis Strains that Form Spores with High Heat-Resistance.</title>
        <authorList>
            <person name="Krawcyk A.O."/>
            <person name="Berendsen E.M."/>
            <person name="de Jong A."/>
            <person name="Holsappel S."/>
            <person name="Eijlander R.T."/>
            <person name="Wells-Bennik M."/>
            <person name="Kuipers O.P."/>
        </authorList>
    </citation>
    <scope>NUCLEOTIDE SEQUENCE [LARGE SCALE GENOMIC DNA]</scope>
    <source>
        <strain evidence="1 2">B4067</strain>
    </source>
</reference>
<dbReference type="Proteomes" id="UP000031970">
    <property type="component" value="Unassembled WGS sequence"/>
</dbReference>
<dbReference type="EMBL" id="JSXS01000008">
    <property type="protein sequence ID" value="KIL33638.1"/>
    <property type="molecule type" value="Genomic_DNA"/>
</dbReference>
<sequence length="42" mass="4999">MEEGFVFSCFLFPSLFKLPKHVFLLMLRGTHTNVHQTEKERC</sequence>
<accession>A0ABD3ZZH5</accession>
<dbReference type="AlphaFoldDB" id="A0ABD3ZZH5"/>
<gene>
    <name evidence="1" type="ORF">B4067_1015</name>
</gene>
<evidence type="ECO:0000313" key="1">
    <source>
        <dbReference type="EMBL" id="KIL33638.1"/>
    </source>
</evidence>
<comment type="caution">
    <text evidence="1">The sequence shown here is derived from an EMBL/GenBank/DDBJ whole genome shotgun (WGS) entry which is preliminary data.</text>
</comment>
<protein>
    <submittedName>
        <fullName evidence="1">Uncharacterized protein</fullName>
    </submittedName>
</protein>
<organism evidence="1 2">
    <name type="scientific">Bacillus subtilis subsp. subtilis</name>
    <dbReference type="NCBI Taxonomy" id="135461"/>
    <lineage>
        <taxon>Bacteria</taxon>
        <taxon>Bacillati</taxon>
        <taxon>Bacillota</taxon>
        <taxon>Bacilli</taxon>
        <taxon>Bacillales</taxon>
        <taxon>Bacillaceae</taxon>
        <taxon>Bacillus</taxon>
    </lineage>
</organism>
<proteinExistence type="predicted"/>
<name>A0ABD3ZZH5_BACIU</name>